<dbReference type="Proteomes" id="UP001292368">
    <property type="component" value="Unassembled WGS sequence"/>
</dbReference>
<feature type="non-terminal residue" evidence="2">
    <location>
        <position position="100"/>
    </location>
</feature>
<protein>
    <recommendedName>
        <fullName evidence="4">Methyl-accepting chemotaxis protein</fullName>
    </recommendedName>
</protein>
<reference evidence="2" key="1">
    <citation type="submission" date="2019-11" db="EMBL/GenBank/DDBJ databases">
        <title>Characterization of Clostridium perfringens isolates from swine manure treated agricultural soils.</title>
        <authorList>
            <person name="Wushke S.T."/>
        </authorList>
    </citation>
    <scope>NUCLEOTIDE SEQUENCE</scope>
    <source>
        <strain evidence="2">V2</strain>
    </source>
</reference>
<comment type="caution">
    <text evidence="2">The sequence shown here is derived from an EMBL/GenBank/DDBJ whole genome shotgun (WGS) entry which is preliminary data.</text>
</comment>
<name>A0AAW9ILX7_CLOPF</name>
<dbReference type="AlphaFoldDB" id="A0AAW9ILX7"/>
<evidence type="ECO:0008006" key="4">
    <source>
        <dbReference type="Google" id="ProtNLM"/>
    </source>
</evidence>
<gene>
    <name evidence="2" type="ORF">GNF77_18980</name>
</gene>
<evidence type="ECO:0000313" key="2">
    <source>
        <dbReference type="EMBL" id="MDZ5010937.1"/>
    </source>
</evidence>
<keyword evidence="1" id="KW-0812">Transmembrane</keyword>
<keyword evidence="1" id="KW-0472">Membrane</keyword>
<evidence type="ECO:0000256" key="1">
    <source>
        <dbReference type="SAM" id="Phobius"/>
    </source>
</evidence>
<proteinExistence type="predicted"/>
<keyword evidence="1" id="KW-1133">Transmembrane helix</keyword>
<sequence>MQINKKKSASLKGKITFINVTLITIAITVTVIITLMLSVNILERNITSNIKNVSEMLSKSDMVRDSLINNEVKDNLITYIDDLIPKLNDVDIIVIADNNG</sequence>
<accession>A0AAW9ILX7</accession>
<organism evidence="2 3">
    <name type="scientific">Clostridium perfringens</name>
    <dbReference type="NCBI Taxonomy" id="1502"/>
    <lineage>
        <taxon>Bacteria</taxon>
        <taxon>Bacillati</taxon>
        <taxon>Bacillota</taxon>
        <taxon>Clostridia</taxon>
        <taxon>Eubacteriales</taxon>
        <taxon>Clostridiaceae</taxon>
        <taxon>Clostridium</taxon>
    </lineage>
</organism>
<dbReference type="EMBL" id="WNVM01000964">
    <property type="protein sequence ID" value="MDZ5010937.1"/>
    <property type="molecule type" value="Genomic_DNA"/>
</dbReference>
<evidence type="ECO:0000313" key="3">
    <source>
        <dbReference type="Proteomes" id="UP001292368"/>
    </source>
</evidence>
<feature type="transmembrane region" description="Helical" evidence="1">
    <location>
        <begin position="20"/>
        <end position="42"/>
    </location>
</feature>